<dbReference type="PANTHER" id="PTHR42794:SF1">
    <property type="entry name" value="HEMIN IMPORT ATP-BINDING PROTEIN HMUV"/>
    <property type="match status" value="1"/>
</dbReference>
<organism evidence="7 8">
    <name type="scientific">Novosphingobium rhizovicinum</name>
    <dbReference type="NCBI Taxonomy" id="3228928"/>
    <lineage>
        <taxon>Bacteria</taxon>
        <taxon>Pseudomonadati</taxon>
        <taxon>Pseudomonadota</taxon>
        <taxon>Alphaproteobacteria</taxon>
        <taxon>Sphingomonadales</taxon>
        <taxon>Sphingomonadaceae</taxon>
        <taxon>Novosphingobium</taxon>
    </lineage>
</organism>
<keyword evidence="4" id="KW-1278">Translocase</keyword>
<keyword evidence="8" id="KW-1185">Reference proteome</keyword>
<dbReference type="GO" id="GO:0005524">
    <property type="term" value="F:ATP binding"/>
    <property type="evidence" value="ECO:0007669"/>
    <property type="project" value="UniProtKB-KW"/>
</dbReference>
<gene>
    <name evidence="7" type="ORF">ABUH87_15390</name>
</gene>
<sequence length="263" mass="27968">MVTITIEGLCADLQRRPVLNDISATLAPGKMIGIIGPNGSGKSTLVRAILGLVRARRGSILVDRRDVSLVPPRELARTIAYLPQGQTLHWPLSVERLILLGRLPHLGPLSRVSEEHARASQAAMARADVTHLSGRIVTELSGGERARVMLARALAVGAPAIVADEPLAALDPGHQMDVMELLSREAKAGSLVVVVLHDLTMAARYCDQILLLNEGSLVADGPAPQVLTEQALMQVYGITAAFSDCHGRAAVIPFARMASSARL</sequence>
<keyword evidence="3 7" id="KW-0067">ATP-binding</keyword>
<evidence type="ECO:0000256" key="2">
    <source>
        <dbReference type="ARBA" id="ARBA00022741"/>
    </source>
</evidence>
<proteinExistence type="predicted"/>
<feature type="domain" description="ABC transporter" evidence="6">
    <location>
        <begin position="4"/>
        <end position="239"/>
    </location>
</feature>
<evidence type="ECO:0000256" key="4">
    <source>
        <dbReference type="ARBA" id="ARBA00022967"/>
    </source>
</evidence>
<comment type="caution">
    <text evidence="7">The sequence shown here is derived from an EMBL/GenBank/DDBJ whole genome shotgun (WGS) entry which is preliminary data.</text>
</comment>
<evidence type="ECO:0000313" key="7">
    <source>
        <dbReference type="EMBL" id="MEW9856523.1"/>
    </source>
</evidence>
<dbReference type="EMBL" id="JBFNXR010000052">
    <property type="protein sequence ID" value="MEW9856523.1"/>
    <property type="molecule type" value="Genomic_DNA"/>
</dbReference>
<comment type="function">
    <text evidence="5">Part of the ABC transporter complex HmuTUV involved in hemin import. Responsible for energy coupling to the transport system.</text>
</comment>
<dbReference type="CDD" id="cd03214">
    <property type="entry name" value="ABC_Iron-Siderophores_B12_Hemin"/>
    <property type="match status" value="1"/>
</dbReference>
<protein>
    <submittedName>
        <fullName evidence="7">ABC transporter ATP-binding protein</fullName>
    </submittedName>
</protein>
<evidence type="ECO:0000259" key="6">
    <source>
        <dbReference type="PROSITE" id="PS50893"/>
    </source>
</evidence>
<dbReference type="RefSeq" id="WP_367774978.1">
    <property type="nucleotide sequence ID" value="NZ_JBFNXR010000052.1"/>
</dbReference>
<dbReference type="PROSITE" id="PS50893">
    <property type="entry name" value="ABC_TRANSPORTER_2"/>
    <property type="match status" value="1"/>
</dbReference>
<dbReference type="SMART" id="SM00382">
    <property type="entry name" value="AAA"/>
    <property type="match status" value="1"/>
</dbReference>
<reference evidence="7 8" key="1">
    <citation type="submission" date="2024-06" db="EMBL/GenBank/DDBJ databases">
        <title>Novosphingobium rhizovicinus M1R2S20.</title>
        <authorList>
            <person name="Sun J.-Q."/>
        </authorList>
    </citation>
    <scope>NUCLEOTIDE SEQUENCE [LARGE SCALE GENOMIC DNA]</scope>
    <source>
        <strain evidence="7 8">M1R2S20</strain>
    </source>
</reference>
<dbReference type="PROSITE" id="PS00211">
    <property type="entry name" value="ABC_TRANSPORTER_1"/>
    <property type="match status" value="1"/>
</dbReference>
<dbReference type="InterPro" id="IPR003439">
    <property type="entry name" value="ABC_transporter-like_ATP-bd"/>
</dbReference>
<dbReference type="Pfam" id="PF00005">
    <property type="entry name" value="ABC_tran"/>
    <property type="match status" value="1"/>
</dbReference>
<name>A0ABV3REJ9_9SPHN</name>
<evidence type="ECO:0000256" key="3">
    <source>
        <dbReference type="ARBA" id="ARBA00022840"/>
    </source>
</evidence>
<keyword evidence="2" id="KW-0547">Nucleotide-binding</keyword>
<evidence type="ECO:0000256" key="1">
    <source>
        <dbReference type="ARBA" id="ARBA00022448"/>
    </source>
</evidence>
<keyword evidence="1" id="KW-0813">Transport</keyword>
<dbReference type="InterPro" id="IPR027417">
    <property type="entry name" value="P-loop_NTPase"/>
</dbReference>
<evidence type="ECO:0000313" key="8">
    <source>
        <dbReference type="Proteomes" id="UP001556118"/>
    </source>
</evidence>
<dbReference type="InterPro" id="IPR003593">
    <property type="entry name" value="AAA+_ATPase"/>
</dbReference>
<dbReference type="InterPro" id="IPR017871">
    <property type="entry name" value="ABC_transporter-like_CS"/>
</dbReference>
<dbReference type="SUPFAM" id="SSF52540">
    <property type="entry name" value="P-loop containing nucleoside triphosphate hydrolases"/>
    <property type="match status" value="1"/>
</dbReference>
<dbReference type="PANTHER" id="PTHR42794">
    <property type="entry name" value="HEMIN IMPORT ATP-BINDING PROTEIN HMUV"/>
    <property type="match status" value="1"/>
</dbReference>
<dbReference type="Proteomes" id="UP001556118">
    <property type="component" value="Unassembled WGS sequence"/>
</dbReference>
<dbReference type="Gene3D" id="3.40.50.300">
    <property type="entry name" value="P-loop containing nucleotide triphosphate hydrolases"/>
    <property type="match status" value="1"/>
</dbReference>
<evidence type="ECO:0000256" key="5">
    <source>
        <dbReference type="ARBA" id="ARBA00037066"/>
    </source>
</evidence>
<accession>A0ABV3REJ9</accession>